<comment type="similarity">
    <text evidence="1">Belongs to the class-II pyridoxal-phosphate-dependent aminotransferase family. Histidinol-phosphate aminotransferase subfamily.</text>
</comment>
<evidence type="ECO:0000256" key="2">
    <source>
        <dbReference type="ARBA" id="ARBA00022576"/>
    </source>
</evidence>
<dbReference type="OrthoDB" id="9809616at2"/>
<dbReference type="RefSeq" id="WP_159797712.1">
    <property type="nucleotide sequence ID" value="NZ_WTYM01000058.1"/>
</dbReference>
<comment type="caution">
    <text evidence="7">The sequence shown here is derived from an EMBL/GenBank/DDBJ whole genome shotgun (WGS) entry which is preliminary data.</text>
</comment>
<feature type="domain" description="Aminotransferase class I/classII large" evidence="6">
    <location>
        <begin position="43"/>
        <end position="357"/>
    </location>
</feature>
<dbReference type="Proteomes" id="UP000433652">
    <property type="component" value="Unassembled WGS sequence"/>
</dbReference>
<evidence type="ECO:0000313" key="7">
    <source>
        <dbReference type="EMBL" id="MXO61044.1"/>
    </source>
</evidence>
<protein>
    <submittedName>
        <fullName evidence="7">Aminotransferase class I/II-fold pyridoxal phosphate-dependent enzyme</fullName>
    </submittedName>
</protein>
<dbReference type="InterPro" id="IPR006311">
    <property type="entry name" value="TAT_signal"/>
</dbReference>
<comment type="pathway">
    <text evidence="5">Amino-acid biosynthesis.</text>
</comment>
<keyword evidence="2 7" id="KW-0032">Aminotransferase</keyword>
<dbReference type="SUPFAM" id="SSF53383">
    <property type="entry name" value="PLP-dependent transferases"/>
    <property type="match status" value="1"/>
</dbReference>
<sequence length="371" mass="39114">MQINRRNFIAGTAVAGTVAVAAQGVFGKDAPQPVFGPNSGQALLSRNENPYGPAPSALQAITDTATKGCYYSDKGVAKLRDMIAERHMVAPEQVVIGEGSTEILSAIALAWGAKGTIVCPSLFWDTTVQYGERQGAKAIRVPLAGDMDVDLAGMAAAVDDSVSLVHICNPNNPTAMLIDPAKMRAFAAQVVPKATLLVDEAYNELVDDPAANTLMDLVREGQDVIVCRTFSKIYGMAGMRVGYAITSPENARLIGGYLMSFGGNVSGLAAAIASYNDHGFLEKSKAVIVEGRSMILDAVKQAGLTSLPSQTNFVYVEVSDANAVQKAMAERGISIRGAYGPWKQYSRVSTGKLDDVSRYCAALPEVIGGLA</sequence>
<dbReference type="PANTHER" id="PTHR43643:SF3">
    <property type="entry name" value="HISTIDINOL-PHOSPHATE AMINOTRANSFERASE"/>
    <property type="match status" value="1"/>
</dbReference>
<dbReference type="InterPro" id="IPR015421">
    <property type="entry name" value="PyrdxlP-dep_Trfase_major"/>
</dbReference>
<dbReference type="InterPro" id="IPR019546">
    <property type="entry name" value="TAT_signal_bac_arc"/>
</dbReference>
<dbReference type="Pfam" id="PF00155">
    <property type="entry name" value="Aminotran_1_2"/>
    <property type="match status" value="1"/>
</dbReference>
<evidence type="ECO:0000256" key="4">
    <source>
        <dbReference type="ARBA" id="ARBA00022898"/>
    </source>
</evidence>
<dbReference type="InterPro" id="IPR015422">
    <property type="entry name" value="PyrdxlP-dep_Trfase_small"/>
</dbReference>
<keyword evidence="3 7" id="KW-0808">Transferase</keyword>
<organism evidence="7 8">
    <name type="scientific">Croceibacterium salegens</name>
    <dbReference type="NCBI Taxonomy" id="1737568"/>
    <lineage>
        <taxon>Bacteria</taxon>
        <taxon>Pseudomonadati</taxon>
        <taxon>Pseudomonadota</taxon>
        <taxon>Alphaproteobacteria</taxon>
        <taxon>Sphingomonadales</taxon>
        <taxon>Erythrobacteraceae</taxon>
        <taxon>Croceibacterium</taxon>
    </lineage>
</organism>
<reference evidence="7 8" key="1">
    <citation type="submission" date="2019-12" db="EMBL/GenBank/DDBJ databases">
        <title>Genomic-based taxomic classification of the family Erythrobacteraceae.</title>
        <authorList>
            <person name="Xu L."/>
        </authorList>
    </citation>
    <scope>NUCLEOTIDE SEQUENCE [LARGE SCALE GENOMIC DNA]</scope>
    <source>
        <strain evidence="7 8">MCCC 1K01500</strain>
    </source>
</reference>
<dbReference type="InterPro" id="IPR004839">
    <property type="entry name" value="Aminotransferase_I/II_large"/>
</dbReference>
<gene>
    <name evidence="7" type="ORF">GRI89_15990</name>
</gene>
<accession>A0A6I4SY71</accession>
<dbReference type="InterPro" id="IPR015424">
    <property type="entry name" value="PyrdxlP-dep_Trfase"/>
</dbReference>
<dbReference type="NCBIfam" id="TIGR01409">
    <property type="entry name" value="TAT_signal_seq"/>
    <property type="match status" value="1"/>
</dbReference>
<dbReference type="PROSITE" id="PS51318">
    <property type="entry name" value="TAT"/>
    <property type="match status" value="1"/>
</dbReference>
<keyword evidence="4" id="KW-0663">Pyridoxal phosphate</keyword>
<dbReference type="GO" id="GO:0008483">
    <property type="term" value="F:transaminase activity"/>
    <property type="evidence" value="ECO:0007669"/>
    <property type="project" value="UniProtKB-KW"/>
</dbReference>
<dbReference type="GO" id="GO:0030170">
    <property type="term" value="F:pyridoxal phosphate binding"/>
    <property type="evidence" value="ECO:0007669"/>
    <property type="project" value="InterPro"/>
</dbReference>
<dbReference type="InterPro" id="IPR050106">
    <property type="entry name" value="HistidinolP_aminotransfase"/>
</dbReference>
<dbReference type="AlphaFoldDB" id="A0A6I4SY71"/>
<proteinExistence type="inferred from homology"/>
<dbReference type="Gene3D" id="3.90.1150.10">
    <property type="entry name" value="Aspartate Aminotransferase, domain 1"/>
    <property type="match status" value="1"/>
</dbReference>
<evidence type="ECO:0000256" key="5">
    <source>
        <dbReference type="ARBA" id="ARBA00029440"/>
    </source>
</evidence>
<dbReference type="CDD" id="cd00609">
    <property type="entry name" value="AAT_like"/>
    <property type="match status" value="1"/>
</dbReference>
<evidence type="ECO:0000313" key="8">
    <source>
        <dbReference type="Proteomes" id="UP000433652"/>
    </source>
</evidence>
<dbReference type="Gene3D" id="3.40.640.10">
    <property type="entry name" value="Type I PLP-dependent aspartate aminotransferase-like (Major domain)"/>
    <property type="match status" value="1"/>
</dbReference>
<evidence type="ECO:0000256" key="1">
    <source>
        <dbReference type="ARBA" id="ARBA00007970"/>
    </source>
</evidence>
<dbReference type="EMBL" id="WTYM01000058">
    <property type="protein sequence ID" value="MXO61044.1"/>
    <property type="molecule type" value="Genomic_DNA"/>
</dbReference>
<evidence type="ECO:0000259" key="6">
    <source>
        <dbReference type="Pfam" id="PF00155"/>
    </source>
</evidence>
<dbReference type="PANTHER" id="PTHR43643">
    <property type="entry name" value="HISTIDINOL-PHOSPHATE AMINOTRANSFERASE 2"/>
    <property type="match status" value="1"/>
</dbReference>
<keyword evidence="8" id="KW-1185">Reference proteome</keyword>
<name>A0A6I4SY71_9SPHN</name>
<evidence type="ECO:0000256" key="3">
    <source>
        <dbReference type="ARBA" id="ARBA00022679"/>
    </source>
</evidence>